<keyword evidence="4" id="KW-1185">Reference proteome</keyword>
<dbReference type="InterPro" id="IPR016181">
    <property type="entry name" value="Acyl_CoA_acyltransferase"/>
</dbReference>
<dbReference type="GO" id="GO:0008080">
    <property type="term" value="F:N-acetyltransferase activity"/>
    <property type="evidence" value="ECO:0007669"/>
    <property type="project" value="InterPro"/>
</dbReference>
<dbReference type="Pfam" id="PF00583">
    <property type="entry name" value="Acetyltransf_1"/>
    <property type="match status" value="1"/>
</dbReference>
<dbReference type="PANTHER" id="PTHR13947">
    <property type="entry name" value="GNAT FAMILY N-ACETYLTRANSFERASE"/>
    <property type="match status" value="1"/>
</dbReference>
<dbReference type="STRING" id="416943.SAMN05445871_2801"/>
<dbReference type="Gene3D" id="3.40.630.30">
    <property type="match status" value="1"/>
</dbReference>
<organism evidence="3 4">
    <name type="scientific">Paraburkholderia caballeronis</name>
    <dbReference type="NCBI Taxonomy" id="416943"/>
    <lineage>
        <taxon>Bacteria</taxon>
        <taxon>Pseudomonadati</taxon>
        <taxon>Pseudomonadota</taxon>
        <taxon>Betaproteobacteria</taxon>
        <taxon>Burkholderiales</taxon>
        <taxon>Burkholderiaceae</taxon>
        <taxon>Paraburkholderia</taxon>
    </lineage>
</organism>
<dbReference type="OrthoDB" id="9796381at2"/>
<evidence type="ECO:0000256" key="1">
    <source>
        <dbReference type="ARBA" id="ARBA00022679"/>
    </source>
</evidence>
<reference evidence="4" key="1">
    <citation type="submission" date="2016-10" db="EMBL/GenBank/DDBJ databases">
        <authorList>
            <person name="Varghese N."/>
            <person name="Submissions S."/>
        </authorList>
    </citation>
    <scope>NUCLEOTIDE SEQUENCE [LARGE SCALE GENOMIC DNA]</scope>
    <source>
        <strain evidence="4">LMG 26416</strain>
    </source>
</reference>
<feature type="domain" description="N-acetyltransferase" evidence="2">
    <location>
        <begin position="24"/>
        <end position="188"/>
    </location>
</feature>
<evidence type="ECO:0000313" key="3">
    <source>
        <dbReference type="EMBL" id="SEM14933.1"/>
    </source>
</evidence>
<evidence type="ECO:0000313" key="4">
    <source>
        <dbReference type="Proteomes" id="UP000199120"/>
    </source>
</evidence>
<proteinExistence type="predicted"/>
<dbReference type="PANTHER" id="PTHR13947:SF37">
    <property type="entry name" value="LD18367P"/>
    <property type="match status" value="1"/>
</dbReference>
<dbReference type="SUPFAM" id="SSF55729">
    <property type="entry name" value="Acyl-CoA N-acyltransferases (Nat)"/>
    <property type="match status" value="1"/>
</dbReference>
<dbReference type="InterPro" id="IPR000182">
    <property type="entry name" value="GNAT_dom"/>
</dbReference>
<dbReference type="EMBL" id="FOAJ01000029">
    <property type="protein sequence ID" value="SEM14933.1"/>
    <property type="molecule type" value="Genomic_DNA"/>
</dbReference>
<dbReference type="CDD" id="cd04301">
    <property type="entry name" value="NAT_SF"/>
    <property type="match status" value="1"/>
</dbReference>
<dbReference type="PROSITE" id="PS51186">
    <property type="entry name" value="GNAT"/>
    <property type="match status" value="1"/>
</dbReference>
<protein>
    <submittedName>
        <fullName evidence="3">Acetyltransferase (GNAT) family protein</fullName>
    </submittedName>
</protein>
<accession>A0A1H7W0C5</accession>
<gene>
    <name evidence="3" type="ORF">SAMN05192542_12921</name>
</gene>
<dbReference type="AlphaFoldDB" id="A0A1H7W0C5"/>
<dbReference type="InterPro" id="IPR050769">
    <property type="entry name" value="NAT_camello-type"/>
</dbReference>
<keyword evidence="1 3" id="KW-0808">Transferase</keyword>
<dbReference type="Proteomes" id="UP000199120">
    <property type="component" value="Unassembled WGS sequence"/>
</dbReference>
<name>A0A1H7W0C5_9BURK</name>
<evidence type="ECO:0000259" key="2">
    <source>
        <dbReference type="PROSITE" id="PS51186"/>
    </source>
</evidence>
<sequence length="195" mass="21330">MPTPHAAFRDDTPVFHHQPGIGRMVLRRFDPRRDSWERLTMLLHRAFASLAAGGLHCESADQPASVTRQRALAGDCFVALCNGRVIGTMTLEARDPQSPCEHYRLRGVATLHQFGVEPSWQSRGIGAAMLAFAARWAATHGYAQLALDTPFPAAHLLAFYRAQGFALVDVVQFAGRGYDSAVFSKPTGVELRSVG</sequence>